<evidence type="ECO:0000256" key="15">
    <source>
        <dbReference type="ARBA" id="ARBA00047899"/>
    </source>
</evidence>
<evidence type="ECO:0000256" key="8">
    <source>
        <dbReference type="ARBA" id="ARBA00022741"/>
    </source>
</evidence>
<dbReference type="Gene3D" id="1.10.510.10">
    <property type="entry name" value="Transferase(Phosphotransferase) domain 1"/>
    <property type="match status" value="1"/>
</dbReference>
<comment type="catalytic activity">
    <reaction evidence="16">
        <text>L-seryl-[protein] + ATP = O-phospho-L-seryl-[protein] + ADP + H(+)</text>
        <dbReference type="Rhea" id="RHEA:17989"/>
        <dbReference type="Rhea" id="RHEA-COMP:9863"/>
        <dbReference type="Rhea" id="RHEA-COMP:11604"/>
        <dbReference type="ChEBI" id="CHEBI:15378"/>
        <dbReference type="ChEBI" id="CHEBI:29999"/>
        <dbReference type="ChEBI" id="CHEBI:30616"/>
        <dbReference type="ChEBI" id="CHEBI:83421"/>
        <dbReference type="ChEBI" id="CHEBI:456216"/>
        <dbReference type="EC" id="2.7.11.1"/>
    </reaction>
</comment>
<dbReference type="CDD" id="cd23509">
    <property type="entry name" value="Gnk2-like"/>
    <property type="match status" value="2"/>
</dbReference>
<dbReference type="GO" id="GO:0004674">
    <property type="term" value="F:protein serine/threonine kinase activity"/>
    <property type="evidence" value="ECO:0000318"/>
    <property type="project" value="GO_Central"/>
</dbReference>
<feature type="transmembrane region" description="Helical" evidence="18">
    <location>
        <begin position="270"/>
        <end position="293"/>
    </location>
</feature>
<dbReference type="GO" id="GO:0005886">
    <property type="term" value="C:plasma membrane"/>
    <property type="evidence" value="ECO:0000318"/>
    <property type="project" value="GO_Central"/>
</dbReference>
<dbReference type="InterPro" id="IPR001245">
    <property type="entry name" value="Ser-Thr/Tyr_kinase_cat_dom"/>
</dbReference>
<organism evidence="22 23">
    <name type="scientific">Zostera marina</name>
    <name type="common">Eelgrass</name>
    <dbReference type="NCBI Taxonomy" id="29655"/>
    <lineage>
        <taxon>Eukaryota</taxon>
        <taxon>Viridiplantae</taxon>
        <taxon>Streptophyta</taxon>
        <taxon>Embryophyta</taxon>
        <taxon>Tracheophyta</taxon>
        <taxon>Spermatophyta</taxon>
        <taxon>Magnoliopsida</taxon>
        <taxon>Liliopsida</taxon>
        <taxon>Zosteraceae</taxon>
        <taxon>Zostera</taxon>
    </lineage>
</organism>
<comment type="caution">
    <text evidence="22">The sequence shown here is derived from an EMBL/GenBank/DDBJ whole genome shotgun (WGS) entry which is preliminary data.</text>
</comment>
<feature type="chain" id="PRO_5005527424" description="non-specific serine/threonine protein kinase" evidence="19">
    <location>
        <begin position="25"/>
        <end position="516"/>
    </location>
</feature>
<evidence type="ECO:0000259" key="21">
    <source>
        <dbReference type="PROSITE" id="PS51473"/>
    </source>
</evidence>
<protein>
    <recommendedName>
        <fullName evidence="2">non-specific serine/threonine protein kinase</fullName>
        <ecNumber evidence="2">2.7.11.1</ecNumber>
    </recommendedName>
</protein>
<sequence length="516" mass="58685">MATFLHEFLVFLLLLLPLPSMVTAVNYFRFNTCDKTRNYTANTTFNTNLQLIFEALPTNTSSNNGFFNETKGVGSDRVYGLGLCRGDTSTETCLSCLNSSVYQIKYRCPNNKAAIIWFDKCELRYSDENFFGEIGKYEGGLFNFNNNTNTTLMKQLLNTMLDELIDRAAFGPKQLPTLPAMFATNQTSYVDNITLYVLVQCTRDLSNRNCHTCLENLIEYLPMTHAGGRALSGSCNVRFESDVFYDLSEVSLAPSQLLHITGKKKNSTTIIVVAILVPIGVLLILFVFFKCWCMKRKKATGRRQPFHSLHILSEEPLRFDLSEIKFLTDNFSESNKLGEGGFGAVYMGTLVDGREVAVKRLSSSSNQNVEQFKNEISVLLKLQHKNLVKILGYCMEEDEKLIVYEFVKNKSLDIFLQDPNKKQQLGWGKRYNIIQGIAKGLLYLHEESQVKIVHRDMKAGNVLLDSNFNPKIADFGFARMFNVDQTRGITVNCRNVWIYASRICNERSLLKQIRCV</sequence>
<dbReference type="FunFam" id="1.10.510.10:FF:001023">
    <property type="entry name" value="Os07g0541700 protein"/>
    <property type="match status" value="1"/>
</dbReference>
<evidence type="ECO:0000256" key="18">
    <source>
        <dbReference type="SAM" id="Phobius"/>
    </source>
</evidence>
<keyword evidence="14" id="KW-0325">Glycoprotein</keyword>
<dbReference type="InterPro" id="IPR000719">
    <property type="entry name" value="Prot_kinase_dom"/>
</dbReference>
<dbReference type="STRING" id="29655.A0A0K9NWR8"/>
<evidence type="ECO:0000256" key="17">
    <source>
        <dbReference type="PROSITE-ProRule" id="PRU10141"/>
    </source>
</evidence>
<dbReference type="PANTHER" id="PTHR27002">
    <property type="entry name" value="RECEPTOR-LIKE SERINE/THREONINE-PROTEIN KINASE SD1-8"/>
    <property type="match status" value="1"/>
</dbReference>
<evidence type="ECO:0000256" key="10">
    <source>
        <dbReference type="ARBA" id="ARBA00022840"/>
    </source>
</evidence>
<proteinExistence type="predicted"/>
<dbReference type="Pfam" id="PF01657">
    <property type="entry name" value="Stress-antifung"/>
    <property type="match status" value="2"/>
</dbReference>
<evidence type="ECO:0000256" key="12">
    <source>
        <dbReference type="ARBA" id="ARBA00023136"/>
    </source>
</evidence>
<keyword evidence="9 22" id="KW-0418">Kinase</keyword>
<evidence type="ECO:0000256" key="9">
    <source>
        <dbReference type="ARBA" id="ARBA00022777"/>
    </source>
</evidence>
<keyword evidence="6 19" id="KW-0732">Signal</keyword>
<keyword evidence="3" id="KW-0723">Serine/threonine-protein kinase</keyword>
<dbReference type="InterPro" id="IPR017441">
    <property type="entry name" value="Protein_kinase_ATP_BS"/>
</dbReference>
<feature type="signal peptide" evidence="19">
    <location>
        <begin position="1"/>
        <end position="24"/>
    </location>
</feature>
<dbReference type="PROSITE" id="PS50011">
    <property type="entry name" value="PROTEIN_KINASE_DOM"/>
    <property type="match status" value="1"/>
</dbReference>
<dbReference type="PROSITE" id="PS51473">
    <property type="entry name" value="GNK2"/>
    <property type="match status" value="2"/>
</dbReference>
<keyword evidence="13 22" id="KW-0675">Receptor</keyword>
<evidence type="ECO:0000256" key="11">
    <source>
        <dbReference type="ARBA" id="ARBA00022989"/>
    </source>
</evidence>
<keyword evidence="8 17" id="KW-0547">Nucleotide-binding</keyword>
<feature type="domain" description="Gnk2-homologous" evidence="21">
    <location>
        <begin position="27"/>
        <end position="130"/>
    </location>
</feature>
<name>A0A0K9NWR8_ZOSMR</name>
<comment type="subcellular location">
    <subcellularLocation>
        <location evidence="1">Membrane</location>
        <topology evidence="1">Single-pass membrane protein</topology>
    </subcellularLocation>
</comment>
<evidence type="ECO:0000256" key="4">
    <source>
        <dbReference type="ARBA" id="ARBA00022679"/>
    </source>
</evidence>
<dbReference type="GO" id="GO:0042742">
    <property type="term" value="P:defense response to bacterium"/>
    <property type="evidence" value="ECO:0007669"/>
    <property type="project" value="UniProtKB-ARBA"/>
</dbReference>
<keyword evidence="7" id="KW-0677">Repeat</keyword>
<evidence type="ECO:0000256" key="16">
    <source>
        <dbReference type="ARBA" id="ARBA00048679"/>
    </source>
</evidence>
<gene>
    <name evidence="22" type="ORF">ZOSMA_54G00220</name>
</gene>
<dbReference type="InterPro" id="IPR038408">
    <property type="entry name" value="GNK2_sf"/>
</dbReference>
<dbReference type="PROSITE" id="PS00107">
    <property type="entry name" value="PROTEIN_KINASE_ATP"/>
    <property type="match status" value="1"/>
</dbReference>
<dbReference type="GO" id="GO:0005524">
    <property type="term" value="F:ATP binding"/>
    <property type="evidence" value="ECO:0007669"/>
    <property type="project" value="UniProtKB-UniRule"/>
</dbReference>
<keyword evidence="12 18" id="KW-0472">Membrane</keyword>
<keyword evidence="5 18" id="KW-0812">Transmembrane</keyword>
<evidence type="ECO:0000256" key="6">
    <source>
        <dbReference type="ARBA" id="ARBA00022729"/>
    </source>
</evidence>
<evidence type="ECO:0000256" key="3">
    <source>
        <dbReference type="ARBA" id="ARBA00022527"/>
    </source>
</evidence>
<dbReference type="FunFam" id="3.30.430.20:FF:000003">
    <property type="entry name" value="Cysteine-rich RLK (RECEPTOR-like protein kinase) 10"/>
    <property type="match status" value="1"/>
</dbReference>
<evidence type="ECO:0000313" key="22">
    <source>
        <dbReference type="EMBL" id="KMZ61093.1"/>
    </source>
</evidence>
<dbReference type="Gene3D" id="3.30.430.20">
    <property type="entry name" value="Gnk2 domain, C-X8-C-X2-C motif"/>
    <property type="match status" value="2"/>
</dbReference>
<keyword evidence="11 18" id="KW-1133">Transmembrane helix</keyword>
<dbReference type="PANTHER" id="PTHR27002:SF1050">
    <property type="entry name" value="CYSTEINE-RICH RECEPTOR-LIKE PROTEIN KINASE 5"/>
    <property type="match status" value="1"/>
</dbReference>
<evidence type="ECO:0000313" key="23">
    <source>
        <dbReference type="Proteomes" id="UP000036987"/>
    </source>
</evidence>
<comment type="catalytic activity">
    <reaction evidence="15">
        <text>L-threonyl-[protein] + ATP = O-phospho-L-threonyl-[protein] + ADP + H(+)</text>
        <dbReference type="Rhea" id="RHEA:46608"/>
        <dbReference type="Rhea" id="RHEA-COMP:11060"/>
        <dbReference type="Rhea" id="RHEA-COMP:11605"/>
        <dbReference type="ChEBI" id="CHEBI:15378"/>
        <dbReference type="ChEBI" id="CHEBI:30013"/>
        <dbReference type="ChEBI" id="CHEBI:30616"/>
        <dbReference type="ChEBI" id="CHEBI:61977"/>
        <dbReference type="ChEBI" id="CHEBI:456216"/>
        <dbReference type="EC" id="2.7.11.1"/>
    </reaction>
</comment>
<evidence type="ECO:0000259" key="20">
    <source>
        <dbReference type="PROSITE" id="PS50011"/>
    </source>
</evidence>
<reference evidence="23" key="1">
    <citation type="journal article" date="2016" name="Nature">
        <title>The genome of the seagrass Zostera marina reveals angiosperm adaptation to the sea.</title>
        <authorList>
            <person name="Olsen J.L."/>
            <person name="Rouze P."/>
            <person name="Verhelst B."/>
            <person name="Lin Y.-C."/>
            <person name="Bayer T."/>
            <person name="Collen J."/>
            <person name="Dattolo E."/>
            <person name="De Paoli E."/>
            <person name="Dittami S."/>
            <person name="Maumus F."/>
            <person name="Michel G."/>
            <person name="Kersting A."/>
            <person name="Lauritano C."/>
            <person name="Lohaus R."/>
            <person name="Toepel M."/>
            <person name="Tonon T."/>
            <person name="Vanneste K."/>
            <person name="Amirebrahimi M."/>
            <person name="Brakel J."/>
            <person name="Bostroem C."/>
            <person name="Chovatia M."/>
            <person name="Grimwood J."/>
            <person name="Jenkins J.W."/>
            <person name="Jueterbock A."/>
            <person name="Mraz A."/>
            <person name="Stam W.T."/>
            <person name="Tice H."/>
            <person name="Bornberg-Bauer E."/>
            <person name="Green P.J."/>
            <person name="Pearson G.A."/>
            <person name="Procaccini G."/>
            <person name="Duarte C.M."/>
            <person name="Schmutz J."/>
            <person name="Reusch T.B.H."/>
            <person name="Van de Peer Y."/>
        </authorList>
    </citation>
    <scope>NUCLEOTIDE SEQUENCE [LARGE SCALE GENOMIC DNA]</scope>
    <source>
        <strain evidence="23">cv. Finnish</strain>
    </source>
</reference>
<dbReference type="EMBL" id="LFYR01001529">
    <property type="protein sequence ID" value="KMZ61093.1"/>
    <property type="molecule type" value="Genomic_DNA"/>
</dbReference>
<dbReference type="OMA" id="WIYASRI"/>
<evidence type="ECO:0000256" key="14">
    <source>
        <dbReference type="ARBA" id="ARBA00023180"/>
    </source>
</evidence>
<evidence type="ECO:0000256" key="1">
    <source>
        <dbReference type="ARBA" id="ARBA00004167"/>
    </source>
</evidence>
<dbReference type="GO" id="GO:0006955">
    <property type="term" value="P:immune response"/>
    <property type="evidence" value="ECO:0000318"/>
    <property type="project" value="GO_Central"/>
</dbReference>
<dbReference type="GO" id="GO:0007165">
    <property type="term" value="P:signal transduction"/>
    <property type="evidence" value="ECO:0000318"/>
    <property type="project" value="GO_Central"/>
</dbReference>
<dbReference type="FunFam" id="3.30.200.20:FF:000727">
    <property type="entry name" value="Cysteine-rich RLK (RECEPTOR-like protein kinase) 23"/>
    <property type="match status" value="1"/>
</dbReference>
<accession>A0A0K9NWR8</accession>
<evidence type="ECO:0000256" key="2">
    <source>
        <dbReference type="ARBA" id="ARBA00012513"/>
    </source>
</evidence>
<keyword evidence="23" id="KW-1185">Reference proteome</keyword>
<dbReference type="Pfam" id="PF07714">
    <property type="entry name" value="PK_Tyr_Ser-Thr"/>
    <property type="match status" value="1"/>
</dbReference>
<feature type="domain" description="Protein kinase" evidence="20">
    <location>
        <begin position="331"/>
        <end position="516"/>
    </location>
</feature>
<evidence type="ECO:0000256" key="13">
    <source>
        <dbReference type="ARBA" id="ARBA00023170"/>
    </source>
</evidence>
<dbReference type="InterPro" id="IPR002902">
    <property type="entry name" value="GNK2"/>
</dbReference>
<evidence type="ECO:0000256" key="5">
    <source>
        <dbReference type="ARBA" id="ARBA00022692"/>
    </source>
</evidence>
<feature type="binding site" evidence="17">
    <location>
        <position position="359"/>
    </location>
    <ligand>
        <name>ATP</name>
        <dbReference type="ChEBI" id="CHEBI:30616"/>
    </ligand>
</feature>
<dbReference type="SUPFAM" id="SSF56112">
    <property type="entry name" value="Protein kinase-like (PK-like)"/>
    <property type="match status" value="1"/>
</dbReference>
<feature type="domain" description="Gnk2-homologous" evidence="21">
    <location>
        <begin position="135"/>
        <end position="244"/>
    </location>
</feature>
<dbReference type="SMART" id="SM00220">
    <property type="entry name" value="S_TKc"/>
    <property type="match status" value="1"/>
</dbReference>
<keyword evidence="10 17" id="KW-0067">ATP-binding</keyword>
<evidence type="ECO:0000256" key="7">
    <source>
        <dbReference type="ARBA" id="ARBA00022737"/>
    </source>
</evidence>
<dbReference type="InterPro" id="IPR011009">
    <property type="entry name" value="Kinase-like_dom_sf"/>
</dbReference>
<dbReference type="PROSITE" id="PS00108">
    <property type="entry name" value="PROTEIN_KINASE_ST"/>
    <property type="match status" value="1"/>
</dbReference>
<evidence type="ECO:0000256" key="19">
    <source>
        <dbReference type="SAM" id="SignalP"/>
    </source>
</evidence>
<dbReference type="AlphaFoldDB" id="A0A0K9NWR8"/>
<dbReference type="EC" id="2.7.11.1" evidence="2"/>
<dbReference type="InterPro" id="IPR008271">
    <property type="entry name" value="Ser/Thr_kinase_AS"/>
</dbReference>
<keyword evidence="4" id="KW-0808">Transferase</keyword>
<dbReference type="Gene3D" id="3.30.200.20">
    <property type="entry name" value="Phosphorylase Kinase, domain 1"/>
    <property type="match status" value="1"/>
</dbReference>
<dbReference type="OrthoDB" id="4062651at2759"/>
<dbReference type="Proteomes" id="UP000036987">
    <property type="component" value="Unassembled WGS sequence"/>
</dbReference>